<dbReference type="AlphaFoldDB" id="A0A5M5PG60"/>
<sequence>MNTISIYLLKALRKLYGKAFRVPEKPSLTYEKNPGKASMMISELLLNDKPCMIARFGSTELATITNYIGVINKRKNILKYIQGIEPEWWWNPNIMEQMQKWSGFFPPTEQNIERFCQMIINDTQDVDLLGCWIKGESILNNKLTNAQFIHLRFLEPFWSSSPWTQTLKNKKVLVIHPFAKLIEEQYKNKRTCIFDNSQILPEFELQTIPAVQSLGGEHNKFQNWFEALEWMKDEINKRNYDICLIGCGAYGFPLAAHVKRMGKKAVHLGGALQLLFGIRGKRWEDPNYGVKAWGIPYGSYTSLINDFWIRPGEANKPRNADQVEGACYW</sequence>
<reference evidence="1 2" key="1">
    <citation type="journal article" date="2019" name="Nat. Med.">
        <title>A library of human gut bacterial isolates paired with longitudinal multiomics data enables mechanistic microbiome research.</title>
        <authorList>
            <person name="Poyet M."/>
            <person name="Groussin M."/>
            <person name="Gibbons S.M."/>
            <person name="Avila-Pacheco J."/>
            <person name="Jiang X."/>
            <person name="Kearney S.M."/>
            <person name="Perrotta A.R."/>
            <person name="Berdy B."/>
            <person name="Zhao S."/>
            <person name="Lieberman T.D."/>
            <person name="Swanson P.K."/>
            <person name="Smith M."/>
            <person name="Roesemann S."/>
            <person name="Alexander J.E."/>
            <person name="Rich S.A."/>
            <person name="Livny J."/>
            <person name="Vlamakis H."/>
            <person name="Clish C."/>
            <person name="Bullock K."/>
            <person name="Deik A."/>
            <person name="Scott J."/>
            <person name="Pierce K.A."/>
            <person name="Xavier R.J."/>
            <person name="Alm E.J."/>
        </authorList>
    </citation>
    <scope>NUCLEOTIDE SEQUENCE [LARGE SCALE GENOMIC DNA]</scope>
    <source>
        <strain evidence="1 2">BIOML-A106</strain>
    </source>
</reference>
<organism evidence="1 2">
    <name type="scientific">Bacteroides fragilis</name>
    <dbReference type="NCBI Taxonomy" id="817"/>
    <lineage>
        <taxon>Bacteria</taxon>
        <taxon>Pseudomonadati</taxon>
        <taxon>Bacteroidota</taxon>
        <taxon>Bacteroidia</taxon>
        <taxon>Bacteroidales</taxon>
        <taxon>Bacteroidaceae</taxon>
        <taxon>Bacteroides</taxon>
    </lineage>
</organism>
<name>A0A5M5PG60_BACFG</name>
<accession>A0A5M5PG60</accession>
<dbReference type="EMBL" id="VWEQ01000011">
    <property type="protein sequence ID" value="KAA4751664.1"/>
    <property type="molecule type" value="Genomic_DNA"/>
</dbReference>
<protein>
    <submittedName>
        <fullName evidence="1">Uncharacterized protein</fullName>
    </submittedName>
</protein>
<gene>
    <name evidence="1" type="ORF">F3B44_12950</name>
</gene>
<comment type="caution">
    <text evidence="1">The sequence shown here is derived from an EMBL/GenBank/DDBJ whole genome shotgun (WGS) entry which is preliminary data.</text>
</comment>
<dbReference type="Proteomes" id="UP000479773">
    <property type="component" value="Unassembled WGS sequence"/>
</dbReference>
<evidence type="ECO:0000313" key="1">
    <source>
        <dbReference type="EMBL" id="KAA4751664.1"/>
    </source>
</evidence>
<proteinExistence type="predicted"/>
<evidence type="ECO:0000313" key="2">
    <source>
        <dbReference type="Proteomes" id="UP000479773"/>
    </source>
</evidence>
<dbReference type="RefSeq" id="WP_149918259.1">
    <property type="nucleotide sequence ID" value="NZ_JBDMMZ010000002.1"/>
</dbReference>